<keyword evidence="26" id="KW-1185">Reference proteome</keyword>
<dbReference type="GO" id="GO:0004605">
    <property type="term" value="F:phosphatidate cytidylyltransferase activity"/>
    <property type="evidence" value="ECO:0007669"/>
    <property type="project" value="UniProtKB-EC"/>
</dbReference>
<comment type="catalytic activity">
    <reaction evidence="1">
        <text>a 1,2-diacyl-sn-glycero-3-phosphate + CTP + H(+) = a CDP-1,2-diacyl-sn-glycerol + diphosphate</text>
        <dbReference type="Rhea" id="RHEA:16229"/>
        <dbReference type="ChEBI" id="CHEBI:15378"/>
        <dbReference type="ChEBI" id="CHEBI:33019"/>
        <dbReference type="ChEBI" id="CHEBI:37563"/>
        <dbReference type="ChEBI" id="CHEBI:58332"/>
        <dbReference type="ChEBI" id="CHEBI:58608"/>
        <dbReference type="EC" id="2.7.7.41"/>
    </reaction>
</comment>
<evidence type="ECO:0000256" key="11">
    <source>
        <dbReference type="ARBA" id="ARBA00022692"/>
    </source>
</evidence>
<dbReference type="AlphaFoldDB" id="A0A6I2V1D9"/>
<dbReference type="Proteomes" id="UP000430222">
    <property type="component" value="Unassembled WGS sequence"/>
</dbReference>
<keyword evidence="16" id="KW-0594">Phospholipid biosynthesis</keyword>
<keyword evidence="11 24" id="KW-0812">Transmembrane</keyword>
<keyword evidence="10 25" id="KW-0808">Transferase</keyword>
<evidence type="ECO:0000256" key="20">
    <source>
        <dbReference type="ARBA" id="ARBA00032253"/>
    </source>
</evidence>
<comment type="subcellular location">
    <subcellularLocation>
        <location evidence="2">Cell membrane</location>
        <topology evidence="2">Multi-pass membrane protein</topology>
    </subcellularLocation>
</comment>
<evidence type="ECO:0000256" key="7">
    <source>
        <dbReference type="ARBA" id="ARBA00019373"/>
    </source>
</evidence>
<evidence type="ECO:0000256" key="18">
    <source>
        <dbReference type="ARBA" id="ARBA00029893"/>
    </source>
</evidence>
<comment type="pathway">
    <text evidence="3">Phospholipid metabolism; CDP-diacylglycerol biosynthesis; CDP-diacylglycerol from sn-glycerol 3-phosphate: step 3/3.</text>
</comment>
<keyword evidence="8" id="KW-1003">Cell membrane</keyword>
<evidence type="ECO:0000256" key="10">
    <source>
        <dbReference type="ARBA" id="ARBA00022679"/>
    </source>
</evidence>
<evidence type="ECO:0000256" key="1">
    <source>
        <dbReference type="ARBA" id="ARBA00001698"/>
    </source>
</evidence>
<feature type="transmembrane region" description="Helical" evidence="24">
    <location>
        <begin position="51"/>
        <end position="69"/>
    </location>
</feature>
<keyword evidence="14" id="KW-0443">Lipid metabolism</keyword>
<dbReference type="EC" id="2.7.7.41" evidence="6"/>
<dbReference type="EMBL" id="VUNL01000009">
    <property type="protein sequence ID" value="MSV25272.1"/>
    <property type="molecule type" value="Genomic_DNA"/>
</dbReference>
<evidence type="ECO:0000256" key="16">
    <source>
        <dbReference type="ARBA" id="ARBA00023209"/>
    </source>
</evidence>
<keyword evidence="15 24" id="KW-0472">Membrane</keyword>
<evidence type="ECO:0000313" key="25">
    <source>
        <dbReference type="EMBL" id="MSV25272.1"/>
    </source>
</evidence>
<protein>
    <recommendedName>
        <fullName evidence="7">Phosphatidate cytidylyltransferase</fullName>
        <ecNumber evidence="6">2.7.7.41</ecNumber>
    </recommendedName>
    <alternativeName>
        <fullName evidence="20">CDP-DAG synthase</fullName>
    </alternativeName>
    <alternativeName>
        <fullName evidence="22">CDP-DG synthase</fullName>
    </alternativeName>
    <alternativeName>
        <fullName evidence="18">CDP-diacylglycerol synthase</fullName>
    </alternativeName>
    <alternativeName>
        <fullName evidence="21">CDP-diglyceride pyrophosphorylase</fullName>
    </alternativeName>
    <alternativeName>
        <fullName evidence="23">CDP-diglyceride synthase</fullName>
    </alternativeName>
    <alternativeName>
        <fullName evidence="19">CTP:phosphatidate cytidylyltransferase</fullName>
    </alternativeName>
</protein>
<dbReference type="PANTHER" id="PTHR46382:SF1">
    <property type="entry name" value="PHOSPHATIDATE CYTIDYLYLTRANSFERASE"/>
    <property type="match status" value="1"/>
</dbReference>
<evidence type="ECO:0000256" key="19">
    <source>
        <dbReference type="ARBA" id="ARBA00031825"/>
    </source>
</evidence>
<evidence type="ECO:0000313" key="26">
    <source>
        <dbReference type="Proteomes" id="UP000430222"/>
    </source>
</evidence>
<evidence type="ECO:0000256" key="9">
    <source>
        <dbReference type="ARBA" id="ARBA00022516"/>
    </source>
</evidence>
<name>A0A6I2V1D9_9FIRM</name>
<evidence type="ECO:0000256" key="22">
    <source>
        <dbReference type="ARBA" id="ARBA00032743"/>
    </source>
</evidence>
<keyword evidence="12 25" id="KW-0548">Nucleotidyltransferase</keyword>
<feature type="transmembrane region" description="Helical" evidence="24">
    <location>
        <begin position="139"/>
        <end position="163"/>
    </location>
</feature>
<dbReference type="PANTHER" id="PTHR46382">
    <property type="entry name" value="PHOSPHATIDATE CYTIDYLYLTRANSFERASE"/>
    <property type="match status" value="1"/>
</dbReference>
<dbReference type="GO" id="GO:0005886">
    <property type="term" value="C:plasma membrane"/>
    <property type="evidence" value="ECO:0007669"/>
    <property type="project" value="UniProtKB-SubCell"/>
</dbReference>
<evidence type="ECO:0000256" key="13">
    <source>
        <dbReference type="ARBA" id="ARBA00022989"/>
    </source>
</evidence>
<feature type="transmembrane region" description="Helical" evidence="24">
    <location>
        <begin position="6"/>
        <end position="39"/>
    </location>
</feature>
<evidence type="ECO:0000256" key="8">
    <source>
        <dbReference type="ARBA" id="ARBA00022475"/>
    </source>
</evidence>
<evidence type="ECO:0000256" key="6">
    <source>
        <dbReference type="ARBA" id="ARBA00012487"/>
    </source>
</evidence>
<evidence type="ECO:0000256" key="12">
    <source>
        <dbReference type="ARBA" id="ARBA00022695"/>
    </source>
</evidence>
<accession>A0A6I2V1D9</accession>
<feature type="transmembrane region" description="Helical" evidence="24">
    <location>
        <begin position="184"/>
        <end position="203"/>
    </location>
</feature>
<dbReference type="GO" id="GO:0016024">
    <property type="term" value="P:CDP-diacylglycerol biosynthetic process"/>
    <property type="evidence" value="ECO:0007669"/>
    <property type="project" value="TreeGrafter"/>
</dbReference>
<evidence type="ECO:0000256" key="17">
    <source>
        <dbReference type="ARBA" id="ARBA00023264"/>
    </source>
</evidence>
<evidence type="ECO:0000256" key="2">
    <source>
        <dbReference type="ARBA" id="ARBA00004651"/>
    </source>
</evidence>
<evidence type="ECO:0000256" key="14">
    <source>
        <dbReference type="ARBA" id="ARBA00023098"/>
    </source>
</evidence>
<dbReference type="Pfam" id="PF01148">
    <property type="entry name" value="CTP_transf_1"/>
    <property type="match status" value="1"/>
</dbReference>
<evidence type="ECO:0000256" key="23">
    <source>
        <dbReference type="ARBA" id="ARBA00033406"/>
    </source>
</evidence>
<sequence length="276" mass="29598">MLTRIITGIVGIALAAVIIQTGGAFFAGAALLLAWLAWLEYVRVFAERGMGLTLVTGLLGIGLIWYAGWQQQTDWLLAAVTLSVCVVLMESVLRRSAVSIMDALASAAGILYIGFPFAYMVMLRQTAPETLLMTPVGSFDFGCAMIWILFIGTWSSDTFAYFTGSALGRHKLCPSISPNKTVEGFLGSLVGTTAAVAALGMFFDLPVREMAVLGFILALLATIGDLVESVAKRYAGVKDSGNIIPGHGGVWDRFDSILFTAPLVYYFVKFVGIVLK</sequence>
<evidence type="ECO:0000256" key="4">
    <source>
        <dbReference type="ARBA" id="ARBA00005189"/>
    </source>
</evidence>
<proteinExistence type="inferred from homology"/>
<reference evidence="25 26" key="1">
    <citation type="submission" date="2019-08" db="EMBL/GenBank/DDBJ databases">
        <title>In-depth cultivation of the pig gut microbiome towards novel bacterial diversity and tailored functional studies.</title>
        <authorList>
            <person name="Wylensek D."/>
            <person name="Hitch T.C.A."/>
            <person name="Clavel T."/>
        </authorList>
    </citation>
    <scope>NUCLEOTIDE SEQUENCE [LARGE SCALE GENOMIC DNA]</scope>
    <source>
        <strain evidence="26">WCA-380-WT-3B3</strain>
    </source>
</reference>
<dbReference type="RefSeq" id="WP_154621051.1">
    <property type="nucleotide sequence ID" value="NZ_CBCTNG010000009.1"/>
</dbReference>
<evidence type="ECO:0000256" key="15">
    <source>
        <dbReference type="ARBA" id="ARBA00023136"/>
    </source>
</evidence>
<feature type="transmembrane region" description="Helical" evidence="24">
    <location>
        <begin position="75"/>
        <end position="93"/>
    </location>
</feature>
<keyword evidence="13 24" id="KW-1133">Transmembrane helix</keyword>
<evidence type="ECO:0000256" key="3">
    <source>
        <dbReference type="ARBA" id="ARBA00005119"/>
    </source>
</evidence>
<keyword evidence="9" id="KW-0444">Lipid biosynthesis</keyword>
<organism evidence="25 26">
    <name type="scientific">Selenomonas montiformis</name>
    <dbReference type="NCBI Taxonomy" id="2652285"/>
    <lineage>
        <taxon>Bacteria</taxon>
        <taxon>Bacillati</taxon>
        <taxon>Bacillota</taxon>
        <taxon>Negativicutes</taxon>
        <taxon>Selenomonadales</taxon>
        <taxon>Selenomonadaceae</taxon>
        <taxon>Selenomonas</taxon>
    </lineage>
</organism>
<feature type="transmembrane region" description="Helical" evidence="24">
    <location>
        <begin position="100"/>
        <end position="119"/>
    </location>
</feature>
<evidence type="ECO:0000256" key="24">
    <source>
        <dbReference type="SAM" id="Phobius"/>
    </source>
</evidence>
<feature type="transmembrane region" description="Helical" evidence="24">
    <location>
        <begin position="209"/>
        <end position="227"/>
    </location>
</feature>
<gene>
    <name evidence="25" type="ORF">FYJ78_08790</name>
</gene>
<keyword evidence="17" id="KW-1208">Phospholipid metabolism</keyword>
<comment type="similarity">
    <text evidence="5">Belongs to the CDS family.</text>
</comment>
<comment type="pathway">
    <text evidence="4">Lipid metabolism.</text>
</comment>
<evidence type="ECO:0000256" key="5">
    <source>
        <dbReference type="ARBA" id="ARBA00010185"/>
    </source>
</evidence>
<evidence type="ECO:0000256" key="21">
    <source>
        <dbReference type="ARBA" id="ARBA00032396"/>
    </source>
</evidence>
<comment type="caution">
    <text evidence="25">The sequence shown here is derived from an EMBL/GenBank/DDBJ whole genome shotgun (WGS) entry which is preliminary data.</text>
</comment>